<evidence type="ECO:0000256" key="1">
    <source>
        <dbReference type="ARBA" id="ARBA00022679"/>
    </source>
</evidence>
<evidence type="ECO:0000256" key="7">
    <source>
        <dbReference type="SAM" id="MobiDB-lite"/>
    </source>
</evidence>
<sequence length="424" mass="48607">MTYPFVVSEYLDILKAKLNDLGRNDKPELIWNLNETCLSHRNEDCNPEMYEENNADRQQEVAPGKWLLVKYCTKQKVKHFDGQVTKTTDKGSREEKPKAVPYPNNLIPEKKRHPTRWSTLTKRRQNVIELQRSLPIRKPSQERGEFQELFAECGLPANYAEHSSDTQLDEMLAKDIIEETEPPWAAPVILTIEREALAVVWAINKFRGYIERGEVQAITDHQPLRWLMTLKSPSGRLTNVVTDSLSQPPCVMPTEMKTVLNTPELESDKAKLVVAHTEKRKAGEIDMQREQLSDFILREISKCFKSDQESEKNSPELKEAQLKIQLKNQNYTDSKRREDPGYIPGEMVWVTFYVLSNAERGFSAKFASKRDDEEAETSHISGSLVGTSLKPEGKDVAKQHSERSQPQPKLHYVVGTGRQCPECL</sequence>
<dbReference type="Proteomes" id="UP000801492">
    <property type="component" value="Unassembled WGS sequence"/>
</dbReference>
<feature type="region of interest" description="Disordered" evidence="7">
    <location>
        <begin position="83"/>
        <end position="110"/>
    </location>
</feature>
<dbReference type="InterPro" id="IPR041373">
    <property type="entry name" value="RT_RNaseH"/>
</dbReference>
<gene>
    <name evidence="9" type="ORF">ILUMI_11387</name>
</gene>
<evidence type="ECO:0000256" key="5">
    <source>
        <dbReference type="ARBA" id="ARBA00022801"/>
    </source>
</evidence>
<dbReference type="EMBL" id="VTPC01006637">
    <property type="protein sequence ID" value="KAF2894786.1"/>
    <property type="molecule type" value="Genomic_DNA"/>
</dbReference>
<dbReference type="InterPro" id="IPR043502">
    <property type="entry name" value="DNA/RNA_pol_sf"/>
</dbReference>
<evidence type="ECO:0000256" key="3">
    <source>
        <dbReference type="ARBA" id="ARBA00022722"/>
    </source>
</evidence>
<dbReference type="AlphaFoldDB" id="A0A8K0D084"/>
<evidence type="ECO:0000256" key="6">
    <source>
        <dbReference type="ARBA" id="ARBA00022918"/>
    </source>
</evidence>
<feature type="compositionally biased region" description="Basic and acidic residues" evidence="7">
    <location>
        <begin position="87"/>
        <end position="98"/>
    </location>
</feature>
<dbReference type="OrthoDB" id="6774632at2759"/>
<protein>
    <recommendedName>
        <fullName evidence="8">Reverse transcriptase RNase H-like domain-containing protein</fullName>
    </recommendedName>
</protein>
<evidence type="ECO:0000256" key="4">
    <source>
        <dbReference type="ARBA" id="ARBA00022759"/>
    </source>
</evidence>
<organism evidence="9 10">
    <name type="scientific">Ignelater luminosus</name>
    <name type="common">Cucubano</name>
    <name type="synonym">Pyrophorus luminosus</name>
    <dbReference type="NCBI Taxonomy" id="2038154"/>
    <lineage>
        <taxon>Eukaryota</taxon>
        <taxon>Metazoa</taxon>
        <taxon>Ecdysozoa</taxon>
        <taxon>Arthropoda</taxon>
        <taxon>Hexapoda</taxon>
        <taxon>Insecta</taxon>
        <taxon>Pterygota</taxon>
        <taxon>Neoptera</taxon>
        <taxon>Endopterygota</taxon>
        <taxon>Coleoptera</taxon>
        <taxon>Polyphaga</taxon>
        <taxon>Elateriformia</taxon>
        <taxon>Elateroidea</taxon>
        <taxon>Elateridae</taxon>
        <taxon>Agrypninae</taxon>
        <taxon>Pyrophorini</taxon>
        <taxon>Ignelater</taxon>
    </lineage>
</organism>
<proteinExistence type="predicted"/>
<keyword evidence="6" id="KW-0695">RNA-directed DNA polymerase</keyword>
<name>A0A8K0D084_IGNLU</name>
<keyword evidence="10" id="KW-1185">Reference proteome</keyword>
<reference evidence="9" key="1">
    <citation type="submission" date="2019-08" db="EMBL/GenBank/DDBJ databases">
        <title>The genome of the North American firefly Photinus pyralis.</title>
        <authorList>
            <consortium name="Photinus pyralis genome working group"/>
            <person name="Fallon T.R."/>
            <person name="Sander Lower S.E."/>
            <person name="Weng J.-K."/>
        </authorList>
    </citation>
    <scope>NUCLEOTIDE SEQUENCE</scope>
    <source>
        <strain evidence="9">TRF0915ILg1</strain>
        <tissue evidence="9">Whole body</tissue>
    </source>
</reference>
<keyword evidence="1" id="KW-0808">Transferase</keyword>
<keyword evidence="3" id="KW-0540">Nuclease</keyword>
<evidence type="ECO:0000256" key="2">
    <source>
        <dbReference type="ARBA" id="ARBA00022695"/>
    </source>
</evidence>
<comment type="caution">
    <text evidence="9">The sequence shown here is derived from an EMBL/GenBank/DDBJ whole genome shotgun (WGS) entry which is preliminary data.</text>
</comment>
<keyword evidence="2" id="KW-0548">Nucleotidyltransferase</keyword>
<dbReference type="GO" id="GO:0016787">
    <property type="term" value="F:hydrolase activity"/>
    <property type="evidence" value="ECO:0007669"/>
    <property type="project" value="UniProtKB-KW"/>
</dbReference>
<keyword evidence="5" id="KW-0378">Hydrolase</keyword>
<feature type="domain" description="Reverse transcriptase RNase H-like" evidence="8">
    <location>
        <begin position="191"/>
        <end position="240"/>
    </location>
</feature>
<keyword evidence="4" id="KW-0255">Endonuclease</keyword>
<accession>A0A8K0D084</accession>
<dbReference type="SUPFAM" id="SSF56672">
    <property type="entry name" value="DNA/RNA polymerases"/>
    <property type="match status" value="1"/>
</dbReference>
<dbReference type="GO" id="GO:0004519">
    <property type="term" value="F:endonuclease activity"/>
    <property type="evidence" value="ECO:0007669"/>
    <property type="project" value="UniProtKB-KW"/>
</dbReference>
<dbReference type="GO" id="GO:0003964">
    <property type="term" value="F:RNA-directed DNA polymerase activity"/>
    <property type="evidence" value="ECO:0007669"/>
    <property type="project" value="UniProtKB-KW"/>
</dbReference>
<feature type="region of interest" description="Disordered" evidence="7">
    <location>
        <begin position="369"/>
        <end position="409"/>
    </location>
</feature>
<evidence type="ECO:0000259" key="8">
    <source>
        <dbReference type="Pfam" id="PF17917"/>
    </source>
</evidence>
<evidence type="ECO:0000313" key="10">
    <source>
        <dbReference type="Proteomes" id="UP000801492"/>
    </source>
</evidence>
<dbReference type="Pfam" id="PF17917">
    <property type="entry name" value="RT_RNaseH"/>
    <property type="match status" value="1"/>
</dbReference>
<evidence type="ECO:0000313" key="9">
    <source>
        <dbReference type="EMBL" id="KAF2894786.1"/>
    </source>
</evidence>
<feature type="compositionally biased region" description="Basic and acidic residues" evidence="7">
    <location>
        <begin position="391"/>
        <end position="403"/>
    </location>
</feature>